<feature type="non-terminal residue" evidence="3">
    <location>
        <position position="1"/>
    </location>
</feature>
<dbReference type="PANTHER" id="PTHR45708:SF4">
    <property type="entry name" value="XYLANASE INHIBITOR PROTEIN 1"/>
    <property type="match status" value="1"/>
</dbReference>
<dbReference type="Gramene" id="TVT99644">
    <property type="protein sequence ID" value="TVT99644"/>
    <property type="gene ID" value="EJB05_54986"/>
</dbReference>
<dbReference type="Gene3D" id="3.20.20.80">
    <property type="entry name" value="Glycosidases"/>
    <property type="match status" value="2"/>
</dbReference>
<dbReference type="Proteomes" id="UP000324897">
    <property type="component" value="Unassembled WGS sequence"/>
</dbReference>
<feature type="chain" id="PRO_5023915180" description="GH18 domain-containing protein" evidence="1">
    <location>
        <begin position="32"/>
        <end position="208"/>
    </location>
</feature>
<feature type="domain" description="GH18" evidence="2">
    <location>
        <begin position="142"/>
        <end position="208"/>
    </location>
</feature>
<gene>
    <name evidence="3" type="ORF">EJB05_54986</name>
</gene>
<dbReference type="GO" id="GO:0005576">
    <property type="term" value="C:extracellular region"/>
    <property type="evidence" value="ECO:0007669"/>
    <property type="project" value="TreeGrafter"/>
</dbReference>
<keyword evidence="4" id="KW-1185">Reference proteome</keyword>
<accession>A0A5J9SKV6</accession>
<sequence length="208" mass="22402">MALQRRSPLVATSLSCSFLLLLLFFPSQTTANKTGQLTVFWGRNKTEGSLKEACDTGLYTTVIISYLSAFGHGKYNLDIAGHDASAVGADVKHCQSKHILHTAECDNMATFQRRSSPLHKLLPILVLLLCIVASPAAAGKTGQLTVFWGRNKDEGSLREACDTGLYTTVIISFLSVFGHGKYTLDISGHDASAVGADVTHCQRAKNVT</sequence>
<dbReference type="InterPro" id="IPR017853">
    <property type="entry name" value="GH"/>
</dbReference>
<feature type="non-terminal residue" evidence="3">
    <location>
        <position position="208"/>
    </location>
</feature>
<dbReference type="PROSITE" id="PS51910">
    <property type="entry name" value="GH18_2"/>
    <property type="match status" value="1"/>
</dbReference>
<reference evidence="3 4" key="1">
    <citation type="journal article" date="2019" name="Sci. Rep.">
        <title>A high-quality genome of Eragrostis curvula grass provides insights into Poaceae evolution and supports new strategies to enhance forage quality.</title>
        <authorList>
            <person name="Carballo J."/>
            <person name="Santos B.A.C.M."/>
            <person name="Zappacosta D."/>
            <person name="Garbus I."/>
            <person name="Selva J.P."/>
            <person name="Gallo C.A."/>
            <person name="Diaz A."/>
            <person name="Albertini E."/>
            <person name="Caccamo M."/>
            <person name="Echenique V."/>
        </authorList>
    </citation>
    <scope>NUCLEOTIDE SEQUENCE [LARGE SCALE GENOMIC DNA]</scope>
    <source>
        <strain evidence="4">cv. Victoria</strain>
        <tissue evidence="3">Leaf</tissue>
    </source>
</reference>
<evidence type="ECO:0000259" key="2">
    <source>
        <dbReference type="PROSITE" id="PS51910"/>
    </source>
</evidence>
<dbReference type="GO" id="GO:0004568">
    <property type="term" value="F:chitinase activity"/>
    <property type="evidence" value="ECO:0007669"/>
    <property type="project" value="TreeGrafter"/>
</dbReference>
<organism evidence="3 4">
    <name type="scientific">Eragrostis curvula</name>
    <name type="common">weeping love grass</name>
    <dbReference type="NCBI Taxonomy" id="38414"/>
    <lineage>
        <taxon>Eukaryota</taxon>
        <taxon>Viridiplantae</taxon>
        <taxon>Streptophyta</taxon>
        <taxon>Embryophyta</taxon>
        <taxon>Tracheophyta</taxon>
        <taxon>Spermatophyta</taxon>
        <taxon>Magnoliopsida</taxon>
        <taxon>Liliopsida</taxon>
        <taxon>Poales</taxon>
        <taxon>Poaceae</taxon>
        <taxon>PACMAD clade</taxon>
        <taxon>Chloridoideae</taxon>
        <taxon>Eragrostideae</taxon>
        <taxon>Eragrostidinae</taxon>
        <taxon>Eragrostis</taxon>
    </lineage>
</organism>
<keyword evidence="1" id="KW-0732">Signal</keyword>
<proteinExistence type="predicted"/>
<evidence type="ECO:0000313" key="4">
    <source>
        <dbReference type="Proteomes" id="UP000324897"/>
    </source>
</evidence>
<dbReference type="PANTHER" id="PTHR45708">
    <property type="entry name" value="ENDOCHITINASE"/>
    <property type="match status" value="1"/>
</dbReference>
<dbReference type="InterPro" id="IPR001223">
    <property type="entry name" value="Glyco_hydro18_cat"/>
</dbReference>
<dbReference type="AlphaFoldDB" id="A0A5J9SKV6"/>
<evidence type="ECO:0000256" key="1">
    <source>
        <dbReference type="SAM" id="SignalP"/>
    </source>
</evidence>
<dbReference type="OrthoDB" id="1716288at2759"/>
<feature type="signal peptide" evidence="1">
    <location>
        <begin position="1"/>
        <end position="31"/>
    </location>
</feature>
<evidence type="ECO:0000313" key="3">
    <source>
        <dbReference type="EMBL" id="TVT99644.1"/>
    </source>
</evidence>
<name>A0A5J9SKV6_9POAL</name>
<dbReference type="GO" id="GO:0005975">
    <property type="term" value="P:carbohydrate metabolic process"/>
    <property type="evidence" value="ECO:0007669"/>
    <property type="project" value="InterPro"/>
</dbReference>
<dbReference type="EMBL" id="RWGY01000693">
    <property type="protein sequence ID" value="TVT99644.1"/>
    <property type="molecule type" value="Genomic_DNA"/>
</dbReference>
<dbReference type="SUPFAM" id="SSF51445">
    <property type="entry name" value="(Trans)glycosidases"/>
    <property type="match status" value="2"/>
</dbReference>
<protein>
    <recommendedName>
        <fullName evidence="2">GH18 domain-containing protein</fullName>
    </recommendedName>
</protein>
<comment type="caution">
    <text evidence="3">The sequence shown here is derived from an EMBL/GenBank/DDBJ whole genome shotgun (WGS) entry which is preliminary data.</text>
</comment>
<dbReference type="InterPro" id="IPR050542">
    <property type="entry name" value="Glycosyl_Hydrlase18_Chitinase"/>
</dbReference>